<keyword evidence="2" id="KW-0106">Calcium</keyword>
<organism evidence="5">
    <name type="scientific">Anguilla anguilla</name>
    <name type="common">European freshwater eel</name>
    <name type="synonym">Muraena anguilla</name>
    <dbReference type="NCBI Taxonomy" id="7936"/>
    <lineage>
        <taxon>Eukaryota</taxon>
        <taxon>Metazoa</taxon>
        <taxon>Chordata</taxon>
        <taxon>Craniata</taxon>
        <taxon>Vertebrata</taxon>
        <taxon>Euteleostomi</taxon>
        <taxon>Actinopterygii</taxon>
        <taxon>Neopterygii</taxon>
        <taxon>Teleostei</taxon>
        <taxon>Anguilliformes</taxon>
        <taxon>Anguillidae</taxon>
        <taxon>Anguilla</taxon>
    </lineage>
</organism>
<dbReference type="Gene3D" id="2.60.120.260">
    <property type="entry name" value="Galactose-binding domain-like"/>
    <property type="match status" value="1"/>
</dbReference>
<dbReference type="InterPro" id="IPR008979">
    <property type="entry name" value="Galactose-bd-like_sf"/>
</dbReference>
<dbReference type="EMBL" id="GBXM01013301">
    <property type="protein sequence ID" value="JAH95276.1"/>
    <property type="molecule type" value="Transcribed_RNA"/>
</dbReference>
<dbReference type="GO" id="GO:0046872">
    <property type="term" value="F:metal ion binding"/>
    <property type="evidence" value="ECO:0007669"/>
    <property type="project" value="UniProtKB-KW"/>
</dbReference>
<keyword evidence="1" id="KW-0479">Metal-binding</keyword>
<evidence type="ECO:0000256" key="2">
    <source>
        <dbReference type="ARBA" id="ARBA00022837"/>
    </source>
</evidence>
<accession>A0A0E9WYM0</accession>
<protein>
    <recommendedName>
        <fullName evidence="4">Fucolectin tachylectin-4 pentraxin-1 domain-containing protein</fullName>
    </recommendedName>
</protein>
<reference evidence="5" key="2">
    <citation type="journal article" date="2015" name="Fish Shellfish Immunol.">
        <title>Early steps in the European eel (Anguilla anguilla)-Vibrio vulnificus interaction in the gills: Role of the RtxA13 toxin.</title>
        <authorList>
            <person name="Callol A."/>
            <person name="Pajuelo D."/>
            <person name="Ebbesson L."/>
            <person name="Teles M."/>
            <person name="MacKenzie S."/>
            <person name="Amaro C."/>
        </authorList>
    </citation>
    <scope>NUCLEOTIDE SEQUENCE</scope>
</reference>
<dbReference type="SMART" id="SM00607">
    <property type="entry name" value="FTP"/>
    <property type="match status" value="1"/>
</dbReference>
<sequence length="106" mass="12017">MSPLDSRRSWELVLPKKLWNQTGRKPKPSADSGTLTKRRFADLLRFSRSLTLSIRCSVIGSMAAGETRTFHCPQPMIGRYVTVYLPKTEYLQLCEVEVNALFPAPC</sequence>
<evidence type="ECO:0000259" key="4">
    <source>
        <dbReference type="SMART" id="SM00607"/>
    </source>
</evidence>
<evidence type="ECO:0000313" key="5">
    <source>
        <dbReference type="EMBL" id="JAH95276.1"/>
    </source>
</evidence>
<proteinExistence type="predicted"/>
<evidence type="ECO:0000256" key="1">
    <source>
        <dbReference type="ARBA" id="ARBA00022723"/>
    </source>
</evidence>
<evidence type="ECO:0000256" key="3">
    <source>
        <dbReference type="ARBA" id="ARBA00023157"/>
    </source>
</evidence>
<dbReference type="AlphaFoldDB" id="A0A0E9WYM0"/>
<reference evidence="5" key="1">
    <citation type="submission" date="2014-11" db="EMBL/GenBank/DDBJ databases">
        <authorList>
            <person name="Amaro Gonzalez C."/>
        </authorList>
    </citation>
    <scope>NUCLEOTIDE SEQUENCE</scope>
</reference>
<dbReference type="InterPro" id="IPR006585">
    <property type="entry name" value="FTP1"/>
</dbReference>
<feature type="domain" description="Fucolectin tachylectin-4 pentraxin-1" evidence="4">
    <location>
        <begin position="10"/>
        <end position="105"/>
    </location>
</feature>
<dbReference type="SUPFAM" id="SSF49785">
    <property type="entry name" value="Galactose-binding domain-like"/>
    <property type="match status" value="1"/>
</dbReference>
<name>A0A0E9WYM0_ANGAN</name>
<keyword evidence="3" id="KW-1015">Disulfide bond</keyword>